<keyword evidence="2" id="KW-1133">Transmembrane helix</keyword>
<evidence type="ECO:0000313" key="3">
    <source>
        <dbReference type="EMBL" id="KKP64771.1"/>
    </source>
</evidence>
<dbReference type="Pfam" id="PF04203">
    <property type="entry name" value="Sortase"/>
    <property type="match status" value="1"/>
</dbReference>
<keyword evidence="2" id="KW-0812">Transmembrane</keyword>
<dbReference type="InterPro" id="IPR023365">
    <property type="entry name" value="Sortase_dom-sf"/>
</dbReference>
<feature type="transmembrane region" description="Helical" evidence="2">
    <location>
        <begin position="7"/>
        <end position="26"/>
    </location>
</feature>
<gene>
    <name evidence="3" type="ORF">UR61_C0040G0004</name>
</gene>
<dbReference type="InterPro" id="IPR042000">
    <property type="entry name" value="Sortase_D_2"/>
</dbReference>
<dbReference type="GO" id="GO:0016787">
    <property type="term" value="F:hydrolase activity"/>
    <property type="evidence" value="ECO:0007669"/>
    <property type="project" value="UniProtKB-KW"/>
</dbReference>
<reference evidence="3 4" key="1">
    <citation type="journal article" date="2015" name="Nature">
        <title>rRNA introns, odd ribosomes, and small enigmatic genomes across a large radiation of phyla.</title>
        <authorList>
            <person name="Brown C.T."/>
            <person name="Hug L.A."/>
            <person name="Thomas B.C."/>
            <person name="Sharon I."/>
            <person name="Castelle C.J."/>
            <person name="Singh A."/>
            <person name="Wilkins M.J."/>
            <person name="Williams K.H."/>
            <person name="Banfield J.F."/>
        </authorList>
    </citation>
    <scope>NUCLEOTIDE SEQUENCE [LARGE SCALE GENOMIC DNA]</scope>
</reference>
<name>A0A0G0BM83_9BACT</name>
<keyword evidence="2" id="KW-0472">Membrane</keyword>
<proteinExistence type="predicted"/>
<comment type="caution">
    <text evidence="3">The sequence shown here is derived from an EMBL/GenBank/DDBJ whole genome shotgun (WGS) entry which is preliminary data.</text>
</comment>
<dbReference type="AlphaFoldDB" id="A0A0G0BM83"/>
<dbReference type="InterPro" id="IPR005754">
    <property type="entry name" value="Sortase"/>
</dbReference>
<sequence>MTKVLKSIITVILIILILTPLGYFIIYPNYNTLIGPIKRFDVQRSAQEITFQIFTQLVPTRDKVLGVSIENDNLLTIEESIGKDFVLEEKFLENLETKITINSIEVEGKVYEGTDSKTMDKGFWHFPISRLPGQRGNMVIIGHRYAKLPPNRDTFFNLDKVKVGDSIEVLQNNNQFTYIVTDTKIVEKNDVSILQDYSDYRITLVTCTPLWTAKQRLVIVAKLDKLYKNT</sequence>
<organism evidence="3 4">
    <name type="scientific">candidate division WS6 bacterium GW2011_GWE1_34_7</name>
    <dbReference type="NCBI Taxonomy" id="1619093"/>
    <lineage>
        <taxon>Bacteria</taxon>
        <taxon>Candidatus Dojkabacteria</taxon>
    </lineage>
</organism>
<evidence type="ECO:0000256" key="2">
    <source>
        <dbReference type="SAM" id="Phobius"/>
    </source>
</evidence>
<dbReference type="Proteomes" id="UP000033866">
    <property type="component" value="Unassembled WGS sequence"/>
</dbReference>
<dbReference type="Gene3D" id="2.40.260.10">
    <property type="entry name" value="Sortase"/>
    <property type="match status" value="1"/>
</dbReference>
<dbReference type="NCBIfam" id="TIGR01076">
    <property type="entry name" value="sortase_fam"/>
    <property type="match status" value="1"/>
</dbReference>
<dbReference type="CDD" id="cd06166">
    <property type="entry name" value="Sortase_D_2"/>
    <property type="match status" value="1"/>
</dbReference>
<evidence type="ECO:0000256" key="1">
    <source>
        <dbReference type="ARBA" id="ARBA00022801"/>
    </source>
</evidence>
<keyword evidence="1" id="KW-0378">Hydrolase</keyword>
<evidence type="ECO:0000313" key="4">
    <source>
        <dbReference type="Proteomes" id="UP000033866"/>
    </source>
</evidence>
<protein>
    <recommendedName>
        <fullName evidence="5">Sortase family protein</fullName>
    </recommendedName>
</protein>
<dbReference type="SUPFAM" id="SSF63817">
    <property type="entry name" value="Sortase"/>
    <property type="match status" value="1"/>
</dbReference>
<accession>A0A0G0BM83</accession>
<dbReference type="EMBL" id="LBPV01000040">
    <property type="protein sequence ID" value="KKP64771.1"/>
    <property type="molecule type" value="Genomic_DNA"/>
</dbReference>
<evidence type="ECO:0008006" key="5">
    <source>
        <dbReference type="Google" id="ProtNLM"/>
    </source>
</evidence>